<feature type="compositionally biased region" description="Basic and acidic residues" evidence="1">
    <location>
        <begin position="19"/>
        <end position="33"/>
    </location>
</feature>
<name>A0ABP8HLG2_9ACTN</name>
<evidence type="ECO:0000313" key="3">
    <source>
        <dbReference type="Proteomes" id="UP001501115"/>
    </source>
</evidence>
<evidence type="ECO:0008006" key="4">
    <source>
        <dbReference type="Google" id="ProtNLM"/>
    </source>
</evidence>
<dbReference type="RefSeq" id="WP_345666377.1">
    <property type="nucleotide sequence ID" value="NZ_BAABET010000023.1"/>
</dbReference>
<evidence type="ECO:0000313" key="2">
    <source>
        <dbReference type="EMBL" id="GAA4340974.1"/>
    </source>
</evidence>
<reference evidence="3" key="1">
    <citation type="journal article" date="2019" name="Int. J. Syst. Evol. Microbiol.">
        <title>The Global Catalogue of Microorganisms (GCM) 10K type strain sequencing project: providing services to taxonomists for standard genome sequencing and annotation.</title>
        <authorList>
            <consortium name="The Broad Institute Genomics Platform"/>
            <consortium name="The Broad Institute Genome Sequencing Center for Infectious Disease"/>
            <person name="Wu L."/>
            <person name="Ma J."/>
        </authorList>
    </citation>
    <scope>NUCLEOTIDE SEQUENCE [LARGE SCALE GENOMIC DNA]</scope>
    <source>
        <strain evidence="3">JCM 31290</strain>
    </source>
</reference>
<dbReference type="EMBL" id="BAABET010000023">
    <property type="protein sequence ID" value="GAA4340974.1"/>
    <property type="molecule type" value="Genomic_DNA"/>
</dbReference>
<accession>A0ABP8HLG2</accession>
<sequence length="180" mass="20474">MTDIASDAGKINTYLSGRPTERPRTDHQPPSPRLKDLDFLLGRMVTHFDTGVRMESVTRRVMHGHYIQMDLTGTYADGTWKLDGKWIIGWNEVEQKFESYYVDTMGTLGSVSSPGWQDDGHLVFSGPCVLGEVGVRSMTKDVYTMIDDHHFQLDAYVEVEGEWKHYDTQDCHVTPEQQGS</sequence>
<dbReference type="InterPro" id="IPR011473">
    <property type="entry name" value="DUF1579"/>
</dbReference>
<dbReference type="Proteomes" id="UP001501115">
    <property type="component" value="Unassembled WGS sequence"/>
</dbReference>
<dbReference type="Pfam" id="PF07617">
    <property type="entry name" value="DUF1579"/>
    <property type="match status" value="1"/>
</dbReference>
<comment type="caution">
    <text evidence="2">The sequence shown here is derived from an EMBL/GenBank/DDBJ whole genome shotgun (WGS) entry which is preliminary data.</text>
</comment>
<feature type="region of interest" description="Disordered" evidence="1">
    <location>
        <begin position="1"/>
        <end position="33"/>
    </location>
</feature>
<keyword evidence="3" id="KW-1185">Reference proteome</keyword>
<evidence type="ECO:0000256" key="1">
    <source>
        <dbReference type="SAM" id="MobiDB-lite"/>
    </source>
</evidence>
<proteinExistence type="predicted"/>
<gene>
    <name evidence="2" type="ORF">GCM10023086_76970</name>
</gene>
<organism evidence="2 3">
    <name type="scientific">Streptomyces venetus</name>
    <dbReference type="NCBI Taxonomy" id="1701086"/>
    <lineage>
        <taxon>Bacteria</taxon>
        <taxon>Bacillati</taxon>
        <taxon>Actinomycetota</taxon>
        <taxon>Actinomycetes</taxon>
        <taxon>Kitasatosporales</taxon>
        <taxon>Streptomycetaceae</taxon>
        <taxon>Streptomyces</taxon>
    </lineage>
</organism>
<protein>
    <recommendedName>
        <fullName evidence="4">DUF1579 domain-containing protein</fullName>
    </recommendedName>
</protein>